<dbReference type="EMBL" id="JAPDGR010000421">
    <property type="protein sequence ID" value="KAJ2990417.1"/>
    <property type="molecule type" value="Genomic_DNA"/>
</dbReference>
<proteinExistence type="predicted"/>
<protein>
    <submittedName>
        <fullName evidence="1">Uncharacterized protein</fullName>
    </submittedName>
</protein>
<gene>
    <name evidence="1" type="ORF">NUW58_g2964</name>
</gene>
<reference evidence="1" key="1">
    <citation type="submission" date="2022-10" db="EMBL/GenBank/DDBJ databases">
        <title>Genome Sequence of Xylaria curta.</title>
        <authorList>
            <person name="Buettner E."/>
        </authorList>
    </citation>
    <scope>NUCLEOTIDE SEQUENCE</scope>
    <source>
        <strain evidence="1">Babe10</strain>
    </source>
</reference>
<evidence type="ECO:0000313" key="2">
    <source>
        <dbReference type="Proteomes" id="UP001143856"/>
    </source>
</evidence>
<comment type="caution">
    <text evidence="1">The sequence shown here is derived from an EMBL/GenBank/DDBJ whole genome shotgun (WGS) entry which is preliminary data.</text>
</comment>
<organism evidence="1 2">
    <name type="scientific">Xylaria curta</name>
    <dbReference type="NCBI Taxonomy" id="42375"/>
    <lineage>
        <taxon>Eukaryota</taxon>
        <taxon>Fungi</taxon>
        <taxon>Dikarya</taxon>
        <taxon>Ascomycota</taxon>
        <taxon>Pezizomycotina</taxon>
        <taxon>Sordariomycetes</taxon>
        <taxon>Xylariomycetidae</taxon>
        <taxon>Xylariales</taxon>
        <taxon>Xylariaceae</taxon>
        <taxon>Xylaria</taxon>
    </lineage>
</organism>
<dbReference type="Proteomes" id="UP001143856">
    <property type="component" value="Unassembled WGS sequence"/>
</dbReference>
<accession>A0ACC1PG90</accession>
<keyword evidence="2" id="KW-1185">Reference proteome</keyword>
<evidence type="ECO:0000313" key="1">
    <source>
        <dbReference type="EMBL" id="KAJ2990417.1"/>
    </source>
</evidence>
<name>A0ACC1PG90_9PEZI</name>
<sequence length="391" mass="44241">METTWVRPLVSSESGGKTPVDSPYEQAAGLASKQIRDYLLERVPKFRELTELRDKGWRNPAGDEYFAKQRRQADNSDDQQAEYFFSMMKRNAECQTAKDTRHGVYQTLPFMVSGSPVLHHIAGSMMPDLDISTNTLLRPQCMAPGGFLYLAMKYNPGAYAQAFSLPVEKGGHKVLLPQHPNITVDYVDITMLGADMGVDAIPQDHPDAHNFLPRKFYSRDAFDLVICDGQVLRTHSRAAYRGIREPSRLILTQLTIALEHIVPGGNMLVLLHKVETWRCVLVLRAFSRFSNVQLFKPRTAHAKRSSCYMVASNIQPQHEDAIRAVREWKRLWRTATFNTEEEYASFALSLEPKVEGVLQDFGPKLMDLGKSVWETQAIALARAPFVRGQRG</sequence>